<proteinExistence type="predicted"/>
<sequence length="89" mass="9507">MTHAHLARVERYFDATLVTEAALLAVAARFSGTHEATITDGREGVALTLVAVRPDAPDVESMLDEAVLIEALRDALRTARPSPAAVEKP</sequence>
<gene>
    <name evidence="1" type="ORF">FIV34_12175</name>
</gene>
<dbReference type="Proteomes" id="UP000316093">
    <property type="component" value="Chromosome"/>
</dbReference>
<accession>A0A4Y5Z695</accession>
<organism evidence="1 2">
    <name type="scientific">Luteibacter pinisoli</name>
    <dbReference type="NCBI Taxonomy" id="2589080"/>
    <lineage>
        <taxon>Bacteria</taxon>
        <taxon>Pseudomonadati</taxon>
        <taxon>Pseudomonadota</taxon>
        <taxon>Gammaproteobacteria</taxon>
        <taxon>Lysobacterales</taxon>
        <taxon>Rhodanobacteraceae</taxon>
        <taxon>Luteibacter</taxon>
    </lineage>
</organism>
<reference evidence="1 2" key="1">
    <citation type="submission" date="2019-06" db="EMBL/GenBank/DDBJ databases">
        <title>A complete genome sequence for Luteibacter pinisoli MAH-14.</title>
        <authorList>
            <person name="Baltrus D.A."/>
        </authorList>
    </citation>
    <scope>NUCLEOTIDE SEQUENCE [LARGE SCALE GENOMIC DNA]</scope>
    <source>
        <strain evidence="1 2">MAH-14</strain>
    </source>
</reference>
<dbReference type="RefSeq" id="WP_139983115.1">
    <property type="nucleotide sequence ID" value="NZ_CP041046.1"/>
</dbReference>
<evidence type="ECO:0000313" key="1">
    <source>
        <dbReference type="EMBL" id="QDE39915.1"/>
    </source>
</evidence>
<protein>
    <submittedName>
        <fullName evidence="1">Uncharacterized protein</fullName>
    </submittedName>
</protein>
<dbReference type="EMBL" id="CP041046">
    <property type="protein sequence ID" value="QDE39915.1"/>
    <property type="molecule type" value="Genomic_DNA"/>
</dbReference>
<dbReference type="AlphaFoldDB" id="A0A4Y5Z695"/>
<name>A0A4Y5Z695_9GAMM</name>
<dbReference type="KEGG" id="lpy:FIV34_12175"/>
<keyword evidence="2" id="KW-1185">Reference proteome</keyword>
<evidence type="ECO:0000313" key="2">
    <source>
        <dbReference type="Proteomes" id="UP000316093"/>
    </source>
</evidence>